<dbReference type="InterPro" id="IPR046982">
    <property type="entry name" value="BIN3/RVS161-like"/>
</dbReference>
<dbReference type="EMBL" id="QWIT01000029">
    <property type="protein sequence ID" value="RMZ34142.1"/>
    <property type="molecule type" value="Genomic_DNA"/>
</dbReference>
<dbReference type="GO" id="GO:0043332">
    <property type="term" value="C:mating projection tip"/>
    <property type="evidence" value="ECO:0007669"/>
    <property type="project" value="TreeGrafter"/>
</dbReference>
<dbReference type="VEuPathDB" id="FungiDB:BTJ68_04082"/>
<evidence type="ECO:0000256" key="2">
    <source>
        <dbReference type="ARBA" id="ARBA00022490"/>
    </source>
</evidence>
<evidence type="ECO:0000256" key="1">
    <source>
        <dbReference type="ARBA" id="ARBA00004245"/>
    </source>
</evidence>
<feature type="region of interest" description="Disordered" evidence="4">
    <location>
        <begin position="286"/>
        <end position="318"/>
    </location>
</feature>
<dbReference type="GO" id="GO:0097320">
    <property type="term" value="P:plasma membrane tubulation"/>
    <property type="evidence" value="ECO:0007669"/>
    <property type="project" value="TreeGrafter"/>
</dbReference>
<dbReference type="GO" id="GO:0008289">
    <property type="term" value="F:lipid binding"/>
    <property type="evidence" value="ECO:0007669"/>
    <property type="project" value="TreeGrafter"/>
</dbReference>
<dbReference type="AlphaFoldDB" id="A0A3M7J940"/>
<dbReference type="SUPFAM" id="SSF103657">
    <property type="entry name" value="BAR/IMD domain-like"/>
    <property type="match status" value="2"/>
</dbReference>
<comment type="subcellular location">
    <subcellularLocation>
        <location evidence="1">Cytoplasm</location>
        <location evidence="1">Cytoskeleton</location>
    </subcellularLocation>
</comment>
<keyword evidence="2" id="KW-0963">Cytoplasm</keyword>
<dbReference type="GO" id="GO:0030479">
    <property type="term" value="C:actin cortical patch"/>
    <property type="evidence" value="ECO:0007669"/>
    <property type="project" value="TreeGrafter"/>
</dbReference>
<evidence type="ECO:0000313" key="7">
    <source>
        <dbReference type="Proteomes" id="UP000281677"/>
    </source>
</evidence>
<gene>
    <name evidence="6" type="ORF">D0859_01714</name>
</gene>
<reference evidence="6 7" key="1">
    <citation type="journal article" date="2018" name="BMC Genomics">
        <title>Genomic evidence for intraspecific hybridization in a clonal and extremely halotolerant yeast.</title>
        <authorList>
            <person name="Gostincar C."/>
            <person name="Stajich J.E."/>
            <person name="Zupancic J."/>
            <person name="Zalar P."/>
            <person name="Gunde-Cimerman N."/>
        </authorList>
    </citation>
    <scope>NUCLEOTIDE SEQUENCE [LARGE SCALE GENOMIC DNA]</scope>
    <source>
        <strain evidence="6 7">EXF-120</strain>
    </source>
</reference>
<name>A0A3M7J940_HORWE</name>
<dbReference type="GO" id="GO:0031097">
    <property type="term" value="C:medial cortex"/>
    <property type="evidence" value="ECO:0007669"/>
    <property type="project" value="TreeGrafter"/>
</dbReference>
<feature type="compositionally biased region" description="Low complexity" evidence="4">
    <location>
        <begin position="442"/>
        <end position="462"/>
    </location>
</feature>
<organism evidence="6 7">
    <name type="scientific">Hortaea werneckii</name>
    <name type="common">Black yeast</name>
    <name type="synonym">Cladosporium werneckii</name>
    <dbReference type="NCBI Taxonomy" id="91943"/>
    <lineage>
        <taxon>Eukaryota</taxon>
        <taxon>Fungi</taxon>
        <taxon>Dikarya</taxon>
        <taxon>Ascomycota</taxon>
        <taxon>Pezizomycotina</taxon>
        <taxon>Dothideomycetes</taxon>
        <taxon>Dothideomycetidae</taxon>
        <taxon>Mycosphaerellales</taxon>
        <taxon>Teratosphaeriaceae</taxon>
        <taxon>Hortaea</taxon>
    </lineage>
</organism>
<dbReference type="GO" id="GO:0006897">
    <property type="term" value="P:endocytosis"/>
    <property type="evidence" value="ECO:0007669"/>
    <property type="project" value="InterPro"/>
</dbReference>
<proteinExistence type="predicted"/>
<dbReference type="InterPro" id="IPR027267">
    <property type="entry name" value="AH/BAR_dom_sf"/>
</dbReference>
<dbReference type="SMART" id="SM00721">
    <property type="entry name" value="BAR"/>
    <property type="match status" value="1"/>
</dbReference>
<evidence type="ECO:0000259" key="5">
    <source>
        <dbReference type="PROSITE" id="PS51021"/>
    </source>
</evidence>
<dbReference type="OrthoDB" id="446293at2759"/>
<feature type="compositionally biased region" description="Low complexity" evidence="4">
    <location>
        <begin position="367"/>
        <end position="391"/>
    </location>
</feature>
<dbReference type="PANTHER" id="PTHR47174">
    <property type="entry name" value="BRIDGING INTEGRATOR 3"/>
    <property type="match status" value="1"/>
</dbReference>
<keyword evidence="3" id="KW-0206">Cytoskeleton</keyword>
<dbReference type="GO" id="GO:1990528">
    <property type="term" value="C:Rvs161p-Rvs167p complex"/>
    <property type="evidence" value="ECO:0007669"/>
    <property type="project" value="TreeGrafter"/>
</dbReference>
<sequence length="665" mass="74850">MSWNGFKKATSRMGTQVMMKTGHVERTMDRPYEVEERRYRTLESAATRLQKEAKGYLDSLRAMTASQMRIAETIDAFYGESGANDGVSRSYKQAVEDLDAETVKALDGPYRSVPKDLYRYTWSDELGDYDMDIIEIINNQLQFKNGNTRHLTRGFDGTSEGGVEVEGGSMLMDFVYRTTVLEPINRFCAYFPDINECIKKREHKMLDYDAMRSKVKKLTDKPDKDPGKLPRTEKELEMVSVHDFLSEDTMSYPKDFQKRPSQQANTATISEEPEDDMLDFEEALDLSVPSPPKVSEAVSRVRRQQQEEEAGGKRLSAGSWARLARSSSILSRVPSIRRSARSSLDGESLLQRNPSVSSNPTSPPPTTTANSLPLLRESSTETLLSPTSSLSVPHGERPARSASQRTFSMHPNMLNGGDVGPSGLPATFSNPDERFHKRTSALSQSPSITSNLSSSTINSNRKSSLDAAGNNFKRRGSIRGRLFTDPNPLNQATPRRYKGPFLQPSELEDIMQPLKEEFLKTQTDLIMQAKSLYEQLNEQLTNELPQLIDLRVPYLDPSFEALVKIQLRFCAEAYSRMAQVQQYLDASTRDQYANGDLDARVEDVLGQIRDLSIAGTQTFDLGKQRQTDPLSASCKDERDEYSNRRFTAQVQRNIECGVGAFEREV</sequence>
<feature type="region of interest" description="Disordered" evidence="4">
    <location>
        <begin position="251"/>
        <end position="274"/>
    </location>
</feature>
<evidence type="ECO:0000313" key="6">
    <source>
        <dbReference type="EMBL" id="RMZ34142.1"/>
    </source>
</evidence>
<evidence type="ECO:0000256" key="3">
    <source>
        <dbReference type="ARBA" id="ARBA00023212"/>
    </source>
</evidence>
<feature type="domain" description="BAR" evidence="5">
    <location>
        <begin position="17"/>
        <end position="593"/>
    </location>
</feature>
<dbReference type="Gene3D" id="1.20.1270.60">
    <property type="entry name" value="Arfaptin homology (AH) domain/BAR domain"/>
    <property type="match status" value="2"/>
</dbReference>
<accession>A0A3M7J940</accession>
<dbReference type="GO" id="GO:0051666">
    <property type="term" value="P:actin cortical patch localization"/>
    <property type="evidence" value="ECO:0007669"/>
    <property type="project" value="InterPro"/>
</dbReference>
<dbReference type="Proteomes" id="UP000281677">
    <property type="component" value="Unassembled WGS sequence"/>
</dbReference>
<evidence type="ECO:0000256" key="4">
    <source>
        <dbReference type="SAM" id="MobiDB-lite"/>
    </source>
</evidence>
<dbReference type="Pfam" id="PF03114">
    <property type="entry name" value="BAR"/>
    <property type="match status" value="3"/>
</dbReference>
<protein>
    <recommendedName>
        <fullName evidence="5">BAR domain-containing protein</fullName>
    </recommendedName>
</protein>
<feature type="compositionally biased region" description="Polar residues" evidence="4">
    <location>
        <begin position="259"/>
        <end position="269"/>
    </location>
</feature>
<feature type="region of interest" description="Disordered" evidence="4">
    <location>
        <begin position="334"/>
        <end position="498"/>
    </location>
</feature>
<dbReference type="InterPro" id="IPR004148">
    <property type="entry name" value="BAR_dom"/>
</dbReference>
<comment type="caution">
    <text evidence="6">The sequence shown here is derived from an EMBL/GenBank/DDBJ whole genome shotgun (WGS) entry which is preliminary data.</text>
</comment>
<dbReference type="PROSITE" id="PS51021">
    <property type="entry name" value="BAR"/>
    <property type="match status" value="1"/>
</dbReference>
<dbReference type="PANTHER" id="PTHR47174:SF3">
    <property type="entry name" value="BRIDGING INTEGRATOR 3"/>
    <property type="match status" value="1"/>
</dbReference>